<dbReference type="HOGENOM" id="CLU_1552477_0_0_11"/>
<keyword evidence="3" id="KW-1185">Reference proteome</keyword>
<proteinExistence type="predicted"/>
<evidence type="ECO:0000313" key="2">
    <source>
        <dbReference type="EMBL" id="CCM62295.1"/>
    </source>
</evidence>
<feature type="region of interest" description="Disordered" evidence="1">
    <location>
        <begin position="1"/>
        <end position="22"/>
    </location>
</feature>
<evidence type="ECO:0000313" key="3">
    <source>
        <dbReference type="Proteomes" id="UP000018291"/>
    </source>
</evidence>
<accession>R4YWI3</accession>
<dbReference type="AlphaFoldDB" id="R4YWI3"/>
<comment type="caution">
    <text evidence="2">The sequence shown here is derived from an EMBL/GenBank/DDBJ whole genome shotgun (WGS) entry which is preliminary data.</text>
</comment>
<dbReference type="EMBL" id="CANL01000002">
    <property type="protein sequence ID" value="CCM62295.1"/>
    <property type="molecule type" value="Genomic_DNA"/>
</dbReference>
<protein>
    <submittedName>
        <fullName evidence="2">Uncharacterized protein</fullName>
    </submittedName>
</protein>
<dbReference type="Proteomes" id="UP000018291">
    <property type="component" value="Unassembled WGS sequence"/>
</dbReference>
<organism evidence="2 3">
    <name type="scientific">Candidatus Neomicrothrix parvicella RN1</name>
    <dbReference type="NCBI Taxonomy" id="1229780"/>
    <lineage>
        <taxon>Bacteria</taxon>
        <taxon>Bacillati</taxon>
        <taxon>Actinomycetota</taxon>
        <taxon>Acidimicrobiia</taxon>
        <taxon>Acidimicrobiales</taxon>
        <taxon>Microthrixaceae</taxon>
        <taxon>Candidatus Neomicrothrix</taxon>
    </lineage>
</organism>
<name>R4YWI3_9ACTN</name>
<evidence type="ECO:0000256" key="1">
    <source>
        <dbReference type="SAM" id="MobiDB-lite"/>
    </source>
</evidence>
<sequence>MLLGRVGDQALQGQHHRPERLVPQPMNLFPGHSEGLGHLVTFGHSSQLRCQALLHLIKSSGHAPNRARGPVGRPDRVQNGAADALRCKSLERDATSVVVTLRCLHQTERTRSCQILTIDMAREMDGYLKNHMIDQVEVGLDQNSSFFFRGHTALLGCRTELAPDVSDTPRRT</sequence>
<gene>
    <name evidence="2" type="ORF">BN381_100182</name>
</gene>
<reference evidence="2 3" key="1">
    <citation type="journal article" date="2013" name="ISME J.">
        <title>Metabolic model for the filamentous 'Candidatus Microthrix parvicella' based on genomic and metagenomic analyses.</title>
        <authorList>
            <person name="Jon McIlroy S."/>
            <person name="Kristiansen R."/>
            <person name="Albertsen M."/>
            <person name="Michael Karst S."/>
            <person name="Rossetti S."/>
            <person name="Lund Nielsen J."/>
            <person name="Tandoi V."/>
            <person name="James Seviour R."/>
            <person name="Nielsen P.H."/>
        </authorList>
    </citation>
    <scope>NUCLEOTIDE SEQUENCE [LARGE SCALE GENOMIC DNA]</scope>
    <source>
        <strain evidence="2 3">RN1</strain>
    </source>
</reference>